<keyword evidence="1" id="KW-1133">Transmembrane helix</keyword>
<feature type="transmembrane region" description="Helical" evidence="1">
    <location>
        <begin position="12"/>
        <end position="42"/>
    </location>
</feature>
<dbReference type="AlphaFoldDB" id="X1RDF8"/>
<comment type="caution">
    <text evidence="2">The sequence shown here is derived from an EMBL/GenBank/DDBJ whole genome shotgun (WGS) entry which is preliminary data.</text>
</comment>
<organism evidence="2">
    <name type="scientific">marine sediment metagenome</name>
    <dbReference type="NCBI Taxonomy" id="412755"/>
    <lineage>
        <taxon>unclassified sequences</taxon>
        <taxon>metagenomes</taxon>
        <taxon>ecological metagenomes</taxon>
    </lineage>
</organism>
<reference evidence="2" key="1">
    <citation type="journal article" date="2014" name="Front. Microbiol.">
        <title>High frequency of phylogenetically diverse reductive dehalogenase-homologous genes in deep subseafloor sedimentary metagenomes.</title>
        <authorList>
            <person name="Kawai M."/>
            <person name="Futagami T."/>
            <person name="Toyoda A."/>
            <person name="Takaki Y."/>
            <person name="Nishi S."/>
            <person name="Hori S."/>
            <person name="Arai W."/>
            <person name="Tsubouchi T."/>
            <person name="Morono Y."/>
            <person name="Uchiyama I."/>
            <person name="Ito T."/>
            <person name="Fujiyama A."/>
            <person name="Inagaki F."/>
            <person name="Takami H."/>
        </authorList>
    </citation>
    <scope>NUCLEOTIDE SEQUENCE</scope>
    <source>
        <strain evidence="2">Expedition CK06-06</strain>
    </source>
</reference>
<accession>X1RDF8</accession>
<dbReference type="SUPFAM" id="SSF53067">
    <property type="entry name" value="Actin-like ATPase domain"/>
    <property type="match status" value="1"/>
</dbReference>
<dbReference type="InterPro" id="IPR043129">
    <property type="entry name" value="ATPase_NBD"/>
</dbReference>
<gene>
    <name evidence="2" type="ORF">S06H3_65041</name>
</gene>
<protein>
    <submittedName>
        <fullName evidence="2">Uncharacterized protein</fullName>
    </submittedName>
</protein>
<name>X1RDF8_9ZZZZ</name>
<evidence type="ECO:0000313" key="2">
    <source>
        <dbReference type="EMBL" id="GAI65021.1"/>
    </source>
</evidence>
<sequence length="47" mass="5169">MPGESRFDCHDWWIGIASIVNVLNPEMVILSGGMIAAGALIFKPVRR</sequence>
<dbReference type="Gene3D" id="3.30.420.40">
    <property type="match status" value="1"/>
</dbReference>
<dbReference type="EMBL" id="BARV01043642">
    <property type="protein sequence ID" value="GAI65021.1"/>
    <property type="molecule type" value="Genomic_DNA"/>
</dbReference>
<proteinExistence type="predicted"/>
<keyword evidence="1" id="KW-0472">Membrane</keyword>
<feature type="non-terminal residue" evidence="2">
    <location>
        <position position="47"/>
    </location>
</feature>
<keyword evidence="1" id="KW-0812">Transmembrane</keyword>
<evidence type="ECO:0000256" key="1">
    <source>
        <dbReference type="SAM" id="Phobius"/>
    </source>
</evidence>